<feature type="binding site" evidence="6">
    <location>
        <position position="92"/>
    </location>
    <ligand>
        <name>Zn(2+)</name>
        <dbReference type="ChEBI" id="CHEBI:29105"/>
    </ligand>
</feature>
<dbReference type="Pfam" id="PF00484">
    <property type="entry name" value="Pro_CA"/>
    <property type="match status" value="1"/>
</dbReference>
<evidence type="ECO:0000256" key="7">
    <source>
        <dbReference type="SAM" id="SignalP"/>
    </source>
</evidence>
<name>A0A0J1CMB5_9BURK</name>
<dbReference type="OrthoDB" id="9797527at2"/>
<evidence type="ECO:0000256" key="1">
    <source>
        <dbReference type="ARBA" id="ARBA00006217"/>
    </source>
</evidence>
<keyword evidence="9" id="KW-1185">Reference proteome</keyword>
<dbReference type="GO" id="GO:0015976">
    <property type="term" value="P:carbon utilization"/>
    <property type="evidence" value="ECO:0007669"/>
    <property type="project" value="InterPro"/>
</dbReference>
<feature type="binding site" evidence="6">
    <location>
        <position position="145"/>
    </location>
    <ligand>
        <name>Zn(2+)</name>
        <dbReference type="ChEBI" id="CHEBI:29105"/>
    </ligand>
</feature>
<keyword evidence="3 6" id="KW-0862">Zinc</keyword>
<feature type="binding site" evidence="6">
    <location>
        <position position="148"/>
    </location>
    <ligand>
        <name>Zn(2+)</name>
        <dbReference type="ChEBI" id="CHEBI:29105"/>
    </ligand>
</feature>
<protein>
    <recommendedName>
        <fullName evidence="2">carbonic anhydrase</fullName>
        <ecNumber evidence="2">4.2.1.1</ecNumber>
    </recommendedName>
</protein>
<feature type="chain" id="PRO_5005248947" description="carbonic anhydrase" evidence="7">
    <location>
        <begin position="23"/>
        <end position="240"/>
    </location>
</feature>
<reference evidence="8 9" key="1">
    <citation type="journal article" date="2015" name="Genome Announc.">
        <title>Draft Genome Sequence of Burkholderia sp. Strain PML1(12), an Ectomycorrhizosphere-Inhabiting Bacterium with Effective Mineral-Weathering Ability.</title>
        <authorList>
            <person name="Uroz S."/>
            <person name="Oger P."/>
        </authorList>
    </citation>
    <scope>NUCLEOTIDE SEQUENCE [LARGE SCALE GENOMIC DNA]</scope>
    <source>
        <strain evidence="9">PML1(12)</strain>
    </source>
</reference>
<gene>
    <name evidence="8" type="ORF">EOS_34635</name>
</gene>
<dbReference type="AlphaFoldDB" id="A0A0J1CMB5"/>
<feature type="binding site" evidence="6">
    <location>
        <position position="94"/>
    </location>
    <ligand>
        <name>Zn(2+)</name>
        <dbReference type="ChEBI" id="CHEBI:29105"/>
    </ligand>
</feature>
<accession>A0A0J1CMB5</accession>
<comment type="caution">
    <text evidence="8">The sequence shown here is derived from an EMBL/GenBank/DDBJ whole genome shotgun (WGS) entry which is preliminary data.</text>
</comment>
<dbReference type="PROSITE" id="PS51318">
    <property type="entry name" value="TAT"/>
    <property type="match status" value="1"/>
</dbReference>
<dbReference type="Gene3D" id="3.40.1050.10">
    <property type="entry name" value="Carbonic anhydrase"/>
    <property type="match status" value="1"/>
</dbReference>
<dbReference type="EMBL" id="AEJF01000209">
    <property type="protein sequence ID" value="KLU21659.1"/>
    <property type="molecule type" value="Genomic_DNA"/>
</dbReference>
<comment type="cofactor">
    <cofactor evidence="6">
        <name>Zn(2+)</name>
        <dbReference type="ChEBI" id="CHEBI:29105"/>
    </cofactor>
    <text evidence="6">Binds 1 zinc ion per subunit.</text>
</comment>
<feature type="signal peptide" evidence="7">
    <location>
        <begin position="1"/>
        <end position="22"/>
    </location>
</feature>
<evidence type="ECO:0000256" key="6">
    <source>
        <dbReference type="PIRSR" id="PIRSR601765-1"/>
    </source>
</evidence>
<dbReference type="GO" id="GO:0004089">
    <property type="term" value="F:carbonate dehydratase activity"/>
    <property type="evidence" value="ECO:0007669"/>
    <property type="project" value="UniProtKB-EC"/>
</dbReference>
<dbReference type="PANTHER" id="PTHR11002:SF79">
    <property type="entry name" value="CARBONIC ANHYDRASE 2"/>
    <property type="match status" value="1"/>
</dbReference>
<dbReference type="Proteomes" id="UP000035963">
    <property type="component" value="Unassembled WGS sequence"/>
</dbReference>
<dbReference type="InterPro" id="IPR015892">
    <property type="entry name" value="Carbonic_anhydrase_CS"/>
</dbReference>
<dbReference type="EC" id="4.2.1.1" evidence="2"/>
<evidence type="ECO:0000313" key="8">
    <source>
        <dbReference type="EMBL" id="KLU21659.1"/>
    </source>
</evidence>
<proteinExistence type="inferred from homology"/>
<dbReference type="InterPro" id="IPR001765">
    <property type="entry name" value="Carbonic_anhydrase"/>
</dbReference>
<comment type="similarity">
    <text evidence="1">Belongs to the beta-class carbonic anhydrase family.</text>
</comment>
<dbReference type="GO" id="GO:0008270">
    <property type="term" value="F:zinc ion binding"/>
    <property type="evidence" value="ECO:0007669"/>
    <property type="project" value="InterPro"/>
</dbReference>
<evidence type="ECO:0000256" key="4">
    <source>
        <dbReference type="ARBA" id="ARBA00023239"/>
    </source>
</evidence>
<dbReference type="SUPFAM" id="SSF53056">
    <property type="entry name" value="beta-carbonic anhydrase, cab"/>
    <property type="match status" value="1"/>
</dbReference>
<dbReference type="InterPro" id="IPR036874">
    <property type="entry name" value="Carbonic_anhydrase_sf"/>
</dbReference>
<dbReference type="PROSITE" id="PS00704">
    <property type="entry name" value="PROK_CO2_ANHYDRASE_1"/>
    <property type="match status" value="1"/>
</dbReference>
<dbReference type="SMART" id="SM00947">
    <property type="entry name" value="Pro_CA"/>
    <property type="match status" value="1"/>
</dbReference>
<keyword evidence="7" id="KW-0732">Signal</keyword>
<evidence type="ECO:0000256" key="3">
    <source>
        <dbReference type="ARBA" id="ARBA00022833"/>
    </source>
</evidence>
<keyword evidence="4" id="KW-0456">Lyase</keyword>
<dbReference type="PATRIC" id="fig|908627.4.peg.7750"/>
<comment type="catalytic activity">
    <reaction evidence="5">
        <text>hydrogencarbonate + H(+) = CO2 + H2O</text>
        <dbReference type="Rhea" id="RHEA:10748"/>
        <dbReference type="ChEBI" id="CHEBI:15377"/>
        <dbReference type="ChEBI" id="CHEBI:15378"/>
        <dbReference type="ChEBI" id="CHEBI:16526"/>
        <dbReference type="ChEBI" id="CHEBI:17544"/>
        <dbReference type="EC" id="4.2.1.1"/>
    </reaction>
</comment>
<organism evidence="8 9">
    <name type="scientific">Caballeronia mineralivorans PML1(12)</name>
    <dbReference type="NCBI Taxonomy" id="908627"/>
    <lineage>
        <taxon>Bacteria</taxon>
        <taxon>Pseudomonadati</taxon>
        <taxon>Pseudomonadota</taxon>
        <taxon>Betaproteobacteria</taxon>
        <taxon>Burkholderiales</taxon>
        <taxon>Burkholderiaceae</taxon>
        <taxon>Caballeronia</taxon>
    </lineage>
</organism>
<evidence type="ECO:0000256" key="5">
    <source>
        <dbReference type="ARBA" id="ARBA00048348"/>
    </source>
</evidence>
<keyword evidence="6" id="KW-0479">Metal-binding</keyword>
<sequence>MCVDPMCSLSRRRMLFTGLASATVAAFSLHDARADQSSAGLGPNAIAPSEALSRLLQGNNRYVANAPSNKDYSAGRAARVTAQYPIAAILGCADSRVSPELAFDQSPGDLFVVRVAGNFVNDDGLASLEYGVKFLGVPLIMVLGHTGCGAVSATLKAIQEHAVLPGHFPELVQAIRPALEIARAHGHGDLMADTTIENVRLNANRLRVSKPLIGEYVRAGKVQVVGAIYDLASGKVGFVD</sequence>
<evidence type="ECO:0000256" key="2">
    <source>
        <dbReference type="ARBA" id="ARBA00012925"/>
    </source>
</evidence>
<dbReference type="PANTHER" id="PTHR11002">
    <property type="entry name" value="CARBONIC ANHYDRASE"/>
    <property type="match status" value="1"/>
</dbReference>
<evidence type="ECO:0000313" key="9">
    <source>
        <dbReference type="Proteomes" id="UP000035963"/>
    </source>
</evidence>
<dbReference type="CDD" id="cd03378">
    <property type="entry name" value="beta_CA_cladeC"/>
    <property type="match status" value="1"/>
</dbReference>
<dbReference type="InterPro" id="IPR006311">
    <property type="entry name" value="TAT_signal"/>
</dbReference>